<accession>A0A4C1STF9</accession>
<gene>
    <name evidence="2" type="primary">Nbr</name>
    <name evidence="2" type="ORF">EVAR_71412_1</name>
</gene>
<dbReference type="OrthoDB" id="18193at2759"/>
<keyword evidence="2" id="KW-0269">Exonuclease</keyword>
<proteinExistence type="predicted"/>
<name>A0A4C1STF9_EUMVA</name>
<feature type="region of interest" description="Disordered" evidence="1">
    <location>
        <begin position="141"/>
        <end position="177"/>
    </location>
</feature>
<reference evidence="2 3" key="1">
    <citation type="journal article" date="2019" name="Commun. Biol.">
        <title>The bagworm genome reveals a unique fibroin gene that provides high tensile strength.</title>
        <authorList>
            <person name="Kono N."/>
            <person name="Nakamura H."/>
            <person name="Ohtoshi R."/>
            <person name="Tomita M."/>
            <person name="Numata K."/>
            <person name="Arakawa K."/>
        </authorList>
    </citation>
    <scope>NUCLEOTIDE SEQUENCE [LARGE SCALE GENOMIC DNA]</scope>
</reference>
<dbReference type="STRING" id="151549.A0A4C1STF9"/>
<dbReference type="AlphaFoldDB" id="A0A4C1STF9"/>
<organism evidence="2 3">
    <name type="scientific">Eumeta variegata</name>
    <name type="common">Bagworm moth</name>
    <name type="synonym">Eumeta japonica</name>
    <dbReference type="NCBI Taxonomy" id="151549"/>
    <lineage>
        <taxon>Eukaryota</taxon>
        <taxon>Metazoa</taxon>
        <taxon>Ecdysozoa</taxon>
        <taxon>Arthropoda</taxon>
        <taxon>Hexapoda</taxon>
        <taxon>Insecta</taxon>
        <taxon>Pterygota</taxon>
        <taxon>Neoptera</taxon>
        <taxon>Endopterygota</taxon>
        <taxon>Lepidoptera</taxon>
        <taxon>Glossata</taxon>
        <taxon>Ditrysia</taxon>
        <taxon>Tineoidea</taxon>
        <taxon>Psychidae</taxon>
        <taxon>Oiketicinae</taxon>
        <taxon>Eumeta</taxon>
    </lineage>
</organism>
<dbReference type="GO" id="GO:0004527">
    <property type="term" value="F:exonuclease activity"/>
    <property type="evidence" value="ECO:0007669"/>
    <property type="project" value="UniProtKB-KW"/>
</dbReference>
<feature type="compositionally biased region" description="Low complexity" evidence="1">
    <location>
        <begin position="143"/>
        <end position="157"/>
    </location>
</feature>
<evidence type="ECO:0000256" key="1">
    <source>
        <dbReference type="SAM" id="MobiDB-lite"/>
    </source>
</evidence>
<keyword evidence="2" id="KW-0540">Nuclease</keyword>
<protein>
    <submittedName>
        <fullName evidence="2">Exonuclease mut-7 homolog</fullName>
    </submittedName>
</protein>
<keyword evidence="2" id="KW-0378">Hydrolase</keyword>
<sequence>MLPYRGIPAGYEDDEDNFEFMMHSTQNLKITVVPDITTAAGLEGKNFDSDINPEMERWFEDFRETYNKCNGMSLDSWRELAREEANKSRALQLDLINKISSYGDLDEAVYWVQLYKIPLEECPLALHEKLENCSTNTIQTLENSNSSNSSNDSWDSSVTPAKKHNNDSSPWLKRMNI</sequence>
<dbReference type="Proteomes" id="UP000299102">
    <property type="component" value="Unassembled WGS sequence"/>
</dbReference>
<comment type="caution">
    <text evidence="2">The sequence shown here is derived from an EMBL/GenBank/DDBJ whole genome shotgun (WGS) entry which is preliminary data.</text>
</comment>
<keyword evidence="3" id="KW-1185">Reference proteome</keyword>
<evidence type="ECO:0000313" key="2">
    <source>
        <dbReference type="EMBL" id="GBP05422.1"/>
    </source>
</evidence>
<dbReference type="EMBL" id="BGZK01003900">
    <property type="protein sequence ID" value="GBP05422.1"/>
    <property type="molecule type" value="Genomic_DNA"/>
</dbReference>
<evidence type="ECO:0000313" key="3">
    <source>
        <dbReference type="Proteomes" id="UP000299102"/>
    </source>
</evidence>